<sequence>MGLRDKIKKDGALSENRKNANVLVGAQRRYDLKSFPISVMEELKLFMPKLTAQEQKQLAESILSEGVRDPLVVWEKEGKNILIDGHNRLAVIEANQLKFPVHFAQFKSLDEVKSYMVQLQIGKRNLAKWQIAYLRGLEYAQLKQGHGGERLAADGAKKTVEILAEKYGVGKATISRDYNFYLGVEKLPQDVRERLMNRVVWVKKARLEQLGSDKSVVEDAAVIAFIFNDVKLEDDNAELEDQQWFDERFVEAATDESPTPKKAATPKTFVFADYQQGELKRFKKVIRAIDEEDKKALAQLYRELAEQLEA</sequence>
<keyword evidence="1" id="KW-0614">Plasmid</keyword>
<evidence type="ECO:0000313" key="2">
    <source>
        <dbReference type="Proteomes" id="UP001354989"/>
    </source>
</evidence>
<evidence type="ECO:0008006" key="3">
    <source>
        <dbReference type="Google" id="ProtNLM"/>
    </source>
</evidence>
<keyword evidence="2" id="KW-1185">Reference proteome</keyword>
<accession>A0ABM7VMP9</accession>
<evidence type="ECO:0000313" key="1">
    <source>
        <dbReference type="EMBL" id="BDD02195.1"/>
    </source>
</evidence>
<dbReference type="SUPFAM" id="SSF110849">
    <property type="entry name" value="ParB/Sulfiredoxin"/>
    <property type="match status" value="1"/>
</dbReference>
<dbReference type="Proteomes" id="UP001354989">
    <property type="component" value="Plasmid pPP7"/>
</dbReference>
<name>A0ABM7VMP9_9BACT</name>
<dbReference type="Gene3D" id="3.90.1530.10">
    <property type="entry name" value="Conserved hypothetical protein from pyrococcus furiosus pfu- 392566-001, ParB domain"/>
    <property type="match status" value="1"/>
</dbReference>
<reference evidence="1 2" key="1">
    <citation type="submission" date="2021-12" db="EMBL/GenBank/DDBJ databases">
        <title>Genome sequencing of bacteria with rrn-lacking chromosome and rrn-plasmid.</title>
        <authorList>
            <person name="Anda M."/>
            <person name="Iwasaki W."/>
        </authorList>
    </citation>
    <scope>NUCLEOTIDE SEQUENCE [LARGE SCALE GENOMIC DNA]</scope>
    <source>
        <strain evidence="1 2">NBRC 101262</strain>
        <plasmid evidence="1 2">pPP7</plasmid>
    </source>
</reference>
<proteinExistence type="predicted"/>
<dbReference type="RefSeq" id="WP_338399445.1">
    <property type="nucleotide sequence ID" value="NZ_AP025299.1"/>
</dbReference>
<gene>
    <name evidence="1" type="ORF">PEPS_44750</name>
</gene>
<dbReference type="EMBL" id="AP025299">
    <property type="protein sequence ID" value="BDD02195.1"/>
    <property type="molecule type" value="Genomic_DNA"/>
</dbReference>
<geneLocation type="plasmid" evidence="1 2">
    <name>pPP7</name>
</geneLocation>
<dbReference type="InterPro" id="IPR036086">
    <property type="entry name" value="ParB/Sulfiredoxin_sf"/>
</dbReference>
<protein>
    <recommendedName>
        <fullName evidence="3">ParB/Sulfiredoxin domain-containing protein</fullName>
    </recommendedName>
</protein>
<organism evidence="1 2">
    <name type="scientific">Persicobacter psychrovividus</name>
    <dbReference type="NCBI Taxonomy" id="387638"/>
    <lineage>
        <taxon>Bacteria</taxon>
        <taxon>Pseudomonadati</taxon>
        <taxon>Bacteroidota</taxon>
        <taxon>Cytophagia</taxon>
        <taxon>Cytophagales</taxon>
        <taxon>Persicobacteraceae</taxon>
        <taxon>Persicobacter</taxon>
    </lineage>
</organism>